<accession>A0AAW6GTS1</accession>
<evidence type="ECO:0000313" key="2">
    <source>
        <dbReference type="EMBL" id="MDC1882088.1"/>
    </source>
</evidence>
<reference evidence="2" key="1">
    <citation type="submission" date="2022-10" db="EMBL/GenBank/DDBJ databases">
        <title>Human gut microbiome strain richness.</title>
        <authorList>
            <person name="Chen-Liaw A."/>
        </authorList>
    </citation>
    <scope>NUCLEOTIDE SEQUENCE</scope>
    <source>
        <strain evidence="2">1001713st2_A4_1001713B170214_170313</strain>
    </source>
</reference>
<dbReference type="Pfam" id="PF13149">
    <property type="entry name" value="Mfa_like_1"/>
    <property type="match status" value="1"/>
</dbReference>
<protein>
    <submittedName>
        <fullName evidence="2">Fimbrillin family protein</fullName>
    </submittedName>
</protein>
<feature type="signal peptide" evidence="1">
    <location>
        <begin position="1"/>
        <end position="16"/>
    </location>
</feature>
<sequence>MKSKYLLIATAATLLAACSNDENEVNNGPVEARITAGIDGPKTRAVDDSWSGGNTIGVMVTNAPTSTMATLYKNVEYTVGSAGTTGTFTAASEGIFFQDASETVTFAAYSPYQSSADVATLPGTDGTVTGGDTKDQSTVAKQEAFDYLFATGATASRGSATVEFKKADVDHDYQFKHKMSRLILVLNTSATDGFTADQVFSATYTLGGLKHEGTFKVTDGTAAVSPSASAVSDWTITNNAKKDDTTGKTRTYTMILYPQSLSSPLTFSATIDGQTYVNKSDIQPALAAGTSYTYTITMKKTGLSVSGCTIEGWTNNTGGSGNAEME</sequence>
<dbReference type="Gene3D" id="2.60.40.2620">
    <property type="entry name" value="Fimbrillin-like"/>
    <property type="match status" value="1"/>
</dbReference>
<dbReference type="Gene3D" id="2.60.40.2630">
    <property type="match status" value="1"/>
</dbReference>
<dbReference type="PROSITE" id="PS51257">
    <property type="entry name" value="PROKAR_LIPOPROTEIN"/>
    <property type="match status" value="1"/>
</dbReference>
<dbReference type="RefSeq" id="WP_196072271.1">
    <property type="nucleotide sequence ID" value="NZ_JADPCT010000080.1"/>
</dbReference>
<dbReference type="InterPro" id="IPR025049">
    <property type="entry name" value="Mfa-like_1"/>
</dbReference>
<feature type="chain" id="PRO_5043756313" evidence="1">
    <location>
        <begin position="17"/>
        <end position="326"/>
    </location>
</feature>
<proteinExistence type="predicted"/>
<dbReference type="CDD" id="cd13120">
    <property type="entry name" value="BF2867_like_N"/>
    <property type="match status" value="1"/>
</dbReference>
<dbReference type="InterPro" id="IPR042278">
    <property type="entry name" value="Mfa-like_1_N"/>
</dbReference>
<dbReference type="Proteomes" id="UP001213309">
    <property type="component" value="Unassembled WGS sequence"/>
</dbReference>
<evidence type="ECO:0000256" key="1">
    <source>
        <dbReference type="SAM" id="SignalP"/>
    </source>
</evidence>
<organism evidence="2 3">
    <name type="scientific">Bacteroides uniformis</name>
    <dbReference type="NCBI Taxonomy" id="820"/>
    <lineage>
        <taxon>Bacteria</taxon>
        <taxon>Pseudomonadati</taxon>
        <taxon>Bacteroidota</taxon>
        <taxon>Bacteroidia</taxon>
        <taxon>Bacteroidales</taxon>
        <taxon>Bacteroidaceae</taxon>
        <taxon>Bacteroides</taxon>
    </lineage>
</organism>
<dbReference type="CDD" id="cd13121">
    <property type="entry name" value="BF2867_like_C"/>
    <property type="match status" value="1"/>
</dbReference>
<dbReference type="EMBL" id="JAQNSG010000024">
    <property type="protein sequence ID" value="MDC1882088.1"/>
    <property type="molecule type" value="Genomic_DNA"/>
</dbReference>
<evidence type="ECO:0000313" key="3">
    <source>
        <dbReference type="Proteomes" id="UP001213309"/>
    </source>
</evidence>
<comment type="caution">
    <text evidence="2">The sequence shown here is derived from an EMBL/GenBank/DDBJ whole genome shotgun (WGS) entry which is preliminary data.</text>
</comment>
<dbReference type="AlphaFoldDB" id="A0AAW6GTS1"/>
<keyword evidence="1" id="KW-0732">Signal</keyword>
<name>A0AAW6GTS1_BACUN</name>
<gene>
    <name evidence="2" type="ORF">POZ24_19045</name>
</gene>